<dbReference type="RefSeq" id="WP_013672270.1">
    <property type="nucleotide sequence ID" value="NC_015312.1"/>
</dbReference>
<evidence type="ECO:0000259" key="2">
    <source>
        <dbReference type="Pfam" id="PF23636"/>
    </source>
</evidence>
<feature type="transmembrane region" description="Helical" evidence="1">
    <location>
        <begin position="15"/>
        <end position="36"/>
    </location>
</feature>
<gene>
    <name evidence="3" type="ordered locus">Psed_0046</name>
</gene>
<keyword evidence="1" id="KW-0472">Membrane</keyword>
<feature type="transmembrane region" description="Helical" evidence="1">
    <location>
        <begin position="43"/>
        <end position="60"/>
    </location>
</feature>
<proteinExistence type="predicted"/>
<dbReference type="AlphaFoldDB" id="F4CLY0"/>
<dbReference type="Proteomes" id="UP000007809">
    <property type="component" value="Chromosome"/>
</dbReference>
<dbReference type="EMBL" id="CP002593">
    <property type="protein sequence ID" value="AEA22328.1"/>
    <property type="molecule type" value="Genomic_DNA"/>
</dbReference>
<dbReference type="HOGENOM" id="CLU_2411042_0_0_11"/>
<keyword evidence="1" id="KW-0812">Transmembrane</keyword>
<evidence type="ECO:0000313" key="4">
    <source>
        <dbReference type="Proteomes" id="UP000007809"/>
    </source>
</evidence>
<protein>
    <recommendedName>
        <fullName evidence="2">DUF7144 domain-containing protein</fullName>
    </recommendedName>
</protein>
<feature type="domain" description="DUF7144" evidence="2">
    <location>
        <begin position="3"/>
        <end position="84"/>
    </location>
</feature>
<organism evidence="3 4">
    <name type="scientific">Pseudonocardia dioxanivorans (strain ATCC 55486 / DSM 44775 / JCM 13855 / CB1190)</name>
    <dbReference type="NCBI Taxonomy" id="675635"/>
    <lineage>
        <taxon>Bacteria</taxon>
        <taxon>Bacillati</taxon>
        <taxon>Actinomycetota</taxon>
        <taxon>Actinomycetes</taxon>
        <taxon>Pseudonocardiales</taxon>
        <taxon>Pseudonocardiaceae</taxon>
        <taxon>Pseudonocardia</taxon>
    </lineage>
</organism>
<keyword evidence="1" id="KW-1133">Transmembrane helix</keyword>
<dbReference type="KEGG" id="pdx:Psed_0046"/>
<dbReference type="STRING" id="675635.Psed_0046"/>
<reference evidence="3 4" key="1">
    <citation type="journal article" date="2011" name="J. Bacteriol.">
        <title>Genome sequence of the 1,4-dioxane-degrading Pseudonocardia dioxanivorans strain CB1190.</title>
        <authorList>
            <person name="Sales C.M."/>
            <person name="Mahendra S."/>
            <person name="Grostern A."/>
            <person name="Parales R.E."/>
            <person name="Goodwin L.A."/>
            <person name="Woyke T."/>
            <person name="Nolan M."/>
            <person name="Lapidus A."/>
            <person name="Chertkov O."/>
            <person name="Ovchinnikova G."/>
            <person name="Sczyrba A."/>
            <person name="Alvarez-Cohen L."/>
        </authorList>
    </citation>
    <scope>NUCLEOTIDE SEQUENCE [LARGE SCALE GENOMIC DNA]</scope>
    <source>
        <strain evidence="4">ATCC 55486 / DSM 44775 / JCM 13855 / CB1190</strain>
    </source>
</reference>
<name>F4CLY0_PSEUX</name>
<dbReference type="InterPro" id="IPR055568">
    <property type="entry name" value="DUF7144"/>
</dbReference>
<accession>F4CLY0</accession>
<evidence type="ECO:0000256" key="1">
    <source>
        <dbReference type="SAM" id="Phobius"/>
    </source>
</evidence>
<evidence type="ECO:0000313" key="3">
    <source>
        <dbReference type="EMBL" id="AEA22328.1"/>
    </source>
</evidence>
<keyword evidence="4" id="KW-1185">Reference proteome</keyword>
<feature type="transmembrane region" description="Helical" evidence="1">
    <location>
        <begin position="66"/>
        <end position="89"/>
    </location>
</feature>
<dbReference type="Pfam" id="PF23636">
    <property type="entry name" value="DUF7144"/>
    <property type="match status" value="1"/>
</dbReference>
<sequence length="92" mass="9499">MATDQQLVVQVGYPVWGRVHLILGALLILSGLGVLARNNVAPVTGIVLAALCALVNLAFIGAHPLWAVVVIAVDVVIIYAMTSAGGWAAGER</sequence>